<keyword evidence="1" id="KW-0496">Mitochondrion</keyword>
<accession>A0A1Y0B3W1</accession>
<gene>
    <name evidence="1" type="ORF">AEK19_MT1936</name>
</gene>
<organism evidence="1">
    <name type="scientific">Utricularia reniformis</name>
    <dbReference type="NCBI Taxonomy" id="192314"/>
    <lineage>
        <taxon>Eukaryota</taxon>
        <taxon>Viridiplantae</taxon>
        <taxon>Streptophyta</taxon>
        <taxon>Embryophyta</taxon>
        <taxon>Tracheophyta</taxon>
        <taxon>Spermatophyta</taxon>
        <taxon>Magnoliopsida</taxon>
        <taxon>eudicotyledons</taxon>
        <taxon>Gunneridae</taxon>
        <taxon>Pentapetalae</taxon>
        <taxon>asterids</taxon>
        <taxon>lamiids</taxon>
        <taxon>Lamiales</taxon>
        <taxon>Lentibulariaceae</taxon>
        <taxon>Utricularia</taxon>
    </lineage>
</organism>
<dbReference type="AlphaFoldDB" id="A0A1Y0B3W1"/>
<protein>
    <submittedName>
        <fullName evidence="1">Uncharacterized protein</fullName>
    </submittedName>
</protein>
<dbReference type="EMBL" id="KY774314">
    <property type="protein sequence ID" value="ART32101.1"/>
    <property type="molecule type" value="Genomic_DNA"/>
</dbReference>
<name>A0A1Y0B3W1_9LAMI</name>
<reference evidence="1" key="1">
    <citation type="submission" date="2017-03" db="EMBL/GenBank/DDBJ databases">
        <title>The mitochondrial genome of the carnivorous plant Utricularia reniformis (Lentibulariaceae): structure, comparative analysis and evolutionary landmarks.</title>
        <authorList>
            <person name="Silva S.R."/>
            <person name="Alvarenga D.O."/>
            <person name="Michael T.P."/>
            <person name="Miranda V.F.O."/>
            <person name="Varani A.M."/>
        </authorList>
    </citation>
    <scope>NUCLEOTIDE SEQUENCE</scope>
</reference>
<geneLocation type="mitochondrion" evidence="1"/>
<sequence>MNLKTATTLRAVTRVLDTRYLGFEVAQLAVEYHSDRRALKALGLGECKTRGKNLRLGLLGWR</sequence>
<evidence type="ECO:0000313" key="1">
    <source>
        <dbReference type="EMBL" id="ART32101.1"/>
    </source>
</evidence>
<proteinExistence type="predicted"/>